<dbReference type="SUPFAM" id="SSF52317">
    <property type="entry name" value="Class I glutamine amidotransferase-like"/>
    <property type="match status" value="1"/>
</dbReference>
<dbReference type="Pfam" id="PF00246">
    <property type="entry name" value="Peptidase_M14"/>
    <property type="match status" value="1"/>
</dbReference>
<proteinExistence type="inferred from homology"/>
<dbReference type="AlphaFoldDB" id="A0A419RQI5"/>
<dbReference type="Proteomes" id="UP000285232">
    <property type="component" value="Unassembled WGS sequence"/>
</dbReference>
<comment type="caution">
    <text evidence="1">Lacks conserved residue(s) required for the propagation of feature annotation.</text>
</comment>
<dbReference type="GO" id="GO:0004181">
    <property type="term" value="F:metallocarboxypeptidase activity"/>
    <property type="evidence" value="ECO:0007669"/>
    <property type="project" value="InterPro"/>
</dbReference>
<protein>
    <submittedName>
        <fullName evidence="4">Carboxypeptidase</fullName>
    </submittedName>
</protein>
<evidence type="ECO:0000313" key="5">
    <source>
        <dbReference type="Proteomes" id="UP000285232"/>
    </source>
</evidence>
<keyword evidence="4" id="KW-0645">Protease</keyword>
<reference evidence="4 5" key="1">
    <citation type="journal article" date="2017" name="Int. J. Syst. Evol. Microbiol.">
        <title>Erythrobacter aquimixticola sp. nov., isolated from the junction between the ocean and a freshwater spring.</title>
        <authorList>
            <person name="Park S."/>
            <person name="Jung Y.T."/>
            <person name="Choi S.J."/>
            <person name="Yoon J.H."/>
        </authorList>
    </citation>
    <scope>NUCLEOTIDE SEQUENCE [LARGE SCALE GENOMIC DNA]</scope>
    <source>
        <strain evidence="4 5">JSSK-14</strain>
    </source>
</reference>
<dbReference type="SUPFAM" id="SSF53187">
    <property type="entry name" value="Zn-dependent exopeptidases"/>
    <property type="match status" value="1"/>
</dbReference>
<dbReference type="InterPro" id="IPR000834">
    <property type="entry name" value="Peptidase_M14"/>
</dbReference>
<comment type="caution">
    <text evidence="4">The sequence shown here is derived from an EMBL/GenBank/DDBJ whole genome shotgun (WGS) entry which is preliminary data.</text>
</comment>
<gene>
    <name evidence="4" type="ORF">D6201_00755</name>
</gene>
<sequence length="868" mass="92847">MIRPILGLFAAVTALLAVPASAQSFVDGEFDAAIPTLEEVAGHRTGEQITRPDVALRYMEALAAAAPDRMRIVPYATSWEGRPLVYAILTSTQNMARIDAIQADMQRIAQGGAPGPDSLPVTWLSYGVHGDEISSTDAALAMTYHLLAARGNPQVDAILGNSIVIIDPNQNPDGRARFTSSYYQQLGIAPSPNRYTAGHDQPWPGGRYNHYLFDLNRDWFALTQPETRGKVAAVAAWNPVVLVDAHEMGGDQTYFFPPSADPFNPYITQEQRAKQNLLGRNNGAALDRIGVPYYTREIFDAFYPGYGDTWPTLNGAIAMTFEQASARGLVWERDEGDLLTYAEGVRNHFITSLATAETVARNADTFLRDYANYRRSAASGAVGSGYFVIDLAERRWNAEALGRRLAAQGIAVGRVSGAASACSRNYPEGYLSVSMRQPSARLIRSLLDRDVELPADFIAEQEARRSSDLPHEIYDTTAWSVGQMSGLDIAECGSVSGGTALAPDAPLPARASAPGAFGLAVPWHDSGQVRLVAEAMKAGLRGRATDTAFTVEGVTYPRGTVVFTNADNNGSLASLTALAQEIGAETRPLASGWVDDGPNLGSNSFVQLRTPRIAMLWDGRVSPLSAGATRYVIEQRFGLPVAPIRVDTVARADLSEFDVLIAPDGSGLGDGERGAIARYVRGGGVLLAYGDMLASLASGDDALFATRRETVLGGEPSEEDEDEGETAPGTAIESLADYRAAILDDGRRPDTLPGALLNTVIDGENFLAAGYDGAPPTVFADGALILTPLTLSDGVNVVRYAGADELVAAGYVWDENRRQMAFKPYMIAQPSGRGLAIGFAHDPAVRGYLDGLDLLLANAVIVAPNRVR</sequence>
<feature type="domain" description="Peptidase M14" evidence="3">
    <location>
        <begin position="48"/>
        <end position="370"/>
    </location>
</feature>
<feature type="signal peptide" evidence="2">
    <location>
        <begin position="1"/>
        <end position="22"/>
    </location>
</feature>
<dbReference type="CDD" id="cd06238">
    <property type="entry name" value="M14-like"/>
    <property type="match status" value="1"/>
</dbReference>
<organism evidence="4 5">
    <name type="scientific">Aurantiacibacter aquimixticola</name>
    <dbReference type="NCBI Taxonomy" id="1958945"/>
    <lineage>
        <taxon>Bacteria</taxon>
        <taxon>Pseudomonadati</taxon>
        <taxon>Pseudomonadota</taxon>
        <taxon>Alphaproteobacteria</taxon>
        <taxon>Sphingomonadales</taxon>
        <taxon>Erythrobacteraceae</taxon>
        <taxon>Aurantiacibacter</taxon>
    </lineage>
</organism>
<dbReference type="InterPro" id="IPR029062">
    <property type="entry name" value="Class_I_gatase-like"/>
</dbReference>
<dbReference type="GO" id="GO:0006508">
    <property type="term" value="P:proteolysis"/>
    <property type="evidence" value="ECO:0007669"/>
    <property type="project" value="InterPro"/>
</dbReference>
<evidence type="ECO:0000313" key="4">
    <source>
        <dbReference type="EMBL" id="RJY08082.1"/>
    </source>
</evidence>
<evidence type="ECO:0000259" key="3">
    <source>
        <dbReference type="PROSITE" id="PS52035"/>
    </source>
</evidence>
<accession>A0A419RQI5</accession>
<dbReference type="RefSeq" id="WP_120046972.1">
    <property type="nucleotide sequence ID" value="NZ_RAHX01000001.1"/>
</dbReference>
<feature type="chain" id="PRO_5019460422" evidence="2">
    <location>
        <begin position="23"/>
        <end position="868"/>
    </location>
</feature>
<dbReference type="OrthoDB" id="9767214at2"/>
<keyword evidence="4" id="KW-0121">Carboxypeptidase</keyword>
<dbReference type="GO" id="GO:0008270">
    <property type="term" value="F:zinc ion binding"/>
    <property type="evidence" value="ECO:0007669"/>
    <property type="project" value="InterPro"/>
</dbReference>
<dbReference type="Gene3D" id="3.40.50.880">
    <property type="match status" value="1"/>
</dbReference>
<keyword evidence="4" id="KW-0378">Hydrolase</keyword>
<keyword evidence="5" id="KW-1185">Reference proteome</keyword>
<evidence type="ECO:0000256" key="2">
    <source>
        <dbReference type="SAM" id="SignalP"/>
    </source>
</evidence>
<dbReference type="EMBL" id="RAHX01000001">
    <property type="protein sequence ID" value="RJY08082.1"/>
    <property type="molecule type" value="Genomic_DNA"/>
</dbReference>
<dbReference type="Gene3D" id="3.40.630.10">
    <property type="entry name" value="Zn peptidases"/>
    <property type="match status" value="1"/>
</dbReference>
<keyword evidence="2" id="KW-0732">Signal</keyword>
<dbReference type="SMART" id="SM00631">
    <property type="entry name" value="Zn_pept"/>
    <property type="match status" value="1"/>
</dbReference>
<comment type="similarity">
    <text evidence="1">Belongs to the peptidase M14 family.</text>
</comment>
<evidence type="ECO:0000256" key="1">
    <source>
        <dbReference type="PROSITE-ProRule" id="PRU01379"/>
    </source>
</evidence>
<name>A0A419RQI5_9SPHN</name>
<dbReference type="CDD" id="cd03143">
    <property type="entry name" value="A4_beta-galactosidase_middle_domain"/>
    <property type="match status" value="1"/>
</dbReference>
<dbReference type="PROSITE" id="PS52035">
    <property type="entry name" value="PEPTIDASE_M14"/>
    <property type="match status" value="1"/>
</dbReference>